<sequence length="288" mass="32125">MSGLKHLRNRVKSIKSTQKITKAMHVVSAAKLKKLKDQAENLNDYSSVLSAIMHDISASDNLLDLPAEDRRFFSKDLENMPHLLVVVTSERGLCGSFNSNVIKRVKLDIKQLEEHNKEVKLLIIGKKGIDALKNEFGEKIVGYEHVAQGNYECVAREVKDKIIGLVESQKVGACYIYYNKFKNAMTQIMTKEQILPAQPRSESKINNSSEYEGSGLVHNVISLYISGQINYGLLQSRASEEGARMTAMDNATRNAGELVDKLTLQLNRSRQAIITTELNEIISGAESV</sequence>
<dbReference type="InterPro" id="IPR035968">
    <property type="entry name" value="ATP_synth_F1_ATPase_gsu"/>
</dbReference>
<dbReference type="CDD" id="cd12151">
    <property type="entry name" value="F1-ATPase_gamma"/>
    <property type="match status" value="1"/>
</dbReference>
<gene>
    <name evidence="10" type="primary">atpG</name>
    <name evidence="11" type="ORF">Megvenef_00910</name>
</gene>
<evidence type="ECO:0000256" key="1">
    <source>
        <dbReference type="ARBA" id="ARBA00003456"/>
    </source>
</evidence>
<keyword evidence="4 10" id="KW-0813">Transport</keyword>
<evidence type="ECO:0000256" key="10">
    <source>
        <dbReference type="HAMAP-Rule" id="MF_00815"/>
    </source>
</evidence>
<dbReference type="PANTHER" id="PTHR11693:SF22">
    <property type="entry name" value="ATP SYNTHASE SUBUNIT GAMMA, MITOCHONDRIAL"/>
    <property type="match status" value="1"/>
</dbReference>
<evidence type="ECO:0000256" key="9">
    <source>
        <dbReference type="ARBA" id="ARBA00023310"/>
    </source>
</evidence>
<reference evidence="11 12" key="1">
    <citation type="submission" date="2023-03" db="EMBL/GenBank/DDBJ databases">
        <title>Host association and intracellularity evolved multiple times independently in the Rickettsiales.</title>
        <authorList>
            <person name="Castelli M."/>
            <person name="Nardi T."/>
            <person name="Gammuto L."/>
            <person name="Bellinzona G."/>
            <person name="Sabaneyeva E."/>
            <person name="Potekhin A."/>
            <person name="Serra V."/>
            <person name="Petroni G."/>
            <person name="Sassera D."/>
        </authorList>
    </citation>
    <scope>NUCLEOTIDE SEQUENCE [LARGE SCALE GENOMIC DNA]</scope>
    <source>
        <strain evidence="11 12">Sr 2-6</strain>
    </source>
</reference>
<name>A0ABU5NCS4_9RICK</name>
<comment type="subunit">
    <text evidence="10">F-type ATPases have 2 components, CF(1) - the catalytic core - and CF(0) - the membrane proton channel. CF(1) has five subunits: alpha(3), beta(3), gamma(1), delta(1), epsilon(1). CF(0) has three main subunits: a, b and c.</text>
</comment>
<evidence type="ECO:0000256" key="3">
    <source>
        <dbReference type="ARBA" id="ARBA00007681"/>
    </source>
</evidence>
<dbReference type="Pfam" id="PF00231">
    <property type="entry name" value="ATP-synt"/>
    <property type="match status" value="1"/>
</dbReference>
<dbReference type="HAMAP" id="MF_00815">
    <property type="entry name" value="ATP_synth_gamma_bact"/>
    <property type="match status" value="1"/>
</dbReference>
<evidence type="ECO:0000256" key="5">
    <source>
        <dbReference type="ARBA" id="ARBA00022781"/>
    </source>
</evidence>
<evidence type="ECO:0000256" key="8">
    <source>
        <dbReference type="ARBA" id="ARBA00023196"/>
    </source>
</evidence>
<comment type="similarity">
    <text evidence="3 10">Belongs to the ATPase gamma chain family.</text>
</comment>
<keyword evidence="7 10" id="KW-0472">Membrane</keyword>
<dbReference type="Gene3D" id="1.10.287.80">
    <property type="entry name" value="ATP synthase, gamma subunit, helix hairpin domain"/>
    <property type="match status" value="1"/>
</dbReference>
<keyword evidence="5 10" id="KW-0375">Hydrogen ion transport</keyword>
<evidence type="ECO:0000313" key="11">
    <source>
        <dbReference type="EMBL" id="MEA0970941.1"/>
    </source>
</evidence>
<evidence type="ECO:0000256" key="6">
    <source>
        <dbReference type="ARBA" id="ARBA00023065"/>
    </source>
</evidence>
<evidence type="ECO:0000256" key="7">
    <source>
        <dbReference type="ARBA" id="ARBA00023136"/>
    </source>
</evidence>
<dbReference type="InterPro" id="IPR023632">
    <property type="entry name" value="ATP_synth_F1_gsu_CS"/>
</dbReference>
<dbReference type="PROSITE" id="PS00153">
    <property type="entry name" value="ATPASE_GAMMA"/>
    <property type="match status" value="1"/>
</dbReference>
<dbReference type="EMBL" id="JARJFB010000063">
    <property type="protein sequence ID" value="MEA0970941.1"/>
    <property type="molecule type" value="Genomic_DNA"/>
</dbReference>
<keyword evidence="12" id="KW-1185">Reference proteome</keyword>
<protein>
    <recommendedName>
        <fullName evidence="10">ATP synthase gamma chain</fullName>
    </recommendedName>
    <alternativeName>
        <fullName evidence="10">ATP synthase F1 sector gamma subunit</fullName>
    </alternativeName>
    <alternativeName>
        <fullName evidence="10">F-ATPase gamma subunit</fullName>
    </alternativeName>
</protein>
<keyword evidence="10" id="KW-1003">Cell membrane</keyword>
<dbReference type="Gene3D" id="3.40.1380.10">
    <property type="match status" value="1"/>
</dbReference>
<dbReference type="PRINTS" id="PR00126">
    <property type="entry name" value="ATPASEGAMMA"/>
</dbReference>
<dbReference type="RefSeq" id="WP_322776838.1">
    <property type="nucleotide sequence ID" value="NZ_JARJFB010000063.1"/>
</dbReference>
<dbReference type="PANTHER" id="PTHR11693">
    <property type="entry name" value="ATP SYNTHASE GAMMA CHAIN"/>
    <property type="match status" value="1"/>
</dbReference>
<dbReference type="InterPro" id="IPR000131">
    <property type="entry name" value="ATP_synth_F1_gsu"/>
</dbReference>
<dbReference type="Proteomes" id="UP001291687">
    <property type="component" value="Unassembled WGS sequence"/>
</dbReference>
<keyword evidence="6 10" id="KW-0406">Ion transport</keyword>
<keyword evidence="9 10" id="KW-0066">ATP synthesis</keyword>
<accession>A0ABU5NCS4</accession>
<organism evidence="11 12">
    <name type="scientific">Candidatus Megaera venefica</name>
    <dbReference type="NCBI Taxonomy" id="2055910"/>
    <lineage>
        <taxon>Bacteria</taxon>
        <taxon>Pseudomonadati</taxon>
        <taxon>Pseudomonadota</taxon>
        <taxon>Alphaproteobacteria</taxon>
        <taxon>Rickettsiales</taxon>
        <taxon>Rickettsiaceae</taxon>
        <taxon>Candidatus Megaera</taxon>
    </lineage>
</organism>
<evidence type="ECO:0000313" key="12">
    <source>
        <dbReference type="Proteomes" id="UP001291687"/>
    </source>
</evidence>
<proteinExistence type="inferred from homology"/>
<comment type="caution">
    <text evidence="11">The sequence shown here is derived from an EMBL/GenBank/DDBJ whole genome shotgun (WGS) entry which is preliminary data.</text>
</comment>
<comment type="function">
    <text evidence="1 10">Produces ATP from ADP in the presence of a proton gradient across the membrane. The gamma chain is believed to be important in regulating ATPase activity and the flow of protons through the CF(0) complex.</text>
</comment>
<evidence type="ECO:0000256" key="4">
    <source>
        <dbReference type="ARBA" id="ARBA00022448"/>
    </source>
</evidence>
<dbReference type="SUPFAM" id="SSF52943">
    <property type="entry name" value="ATP synthase (F1-ATPase), gamma subunit"/>
    <property type="match status" value="1"/>
</dbReference>
<keyword evidence="8 10" id="KW-0139">CF(1)</keyword>
<comment type="subcellular location">
    <subcellularLocation>
        <location evidence="10">Cell membrane</location>
        <topology evidence="10">Peripheral membrane protein</topology>
    </subcellularLocation>
    <subcellularLocation>
        <location evidence="2">Membrane</location>
        <topology evidence="2">Peripheral membrane protein</topology>
    </subcellularLocation>
</comment>
<evidence type="ECO:0000256" key="2">
    <source>
        <dbReference type="ARBA" id="ARBA00004170"/>
    </source>
</evidence>
<dbReference type="NCBIfam" id="TIGR01146">
    <property type="entry name" value="ATPsyn_F1gamma"/>
    <property type="match status" value="1"/>
</dbReference>